<name>A0A917JY29_9GAMM</name>
<evidence type="ECO:0000313" key="2">
    <source>
        <dbReference type="Proteomes" id="UP000630149"/>
    </source>
</evidence>
<organism evidence="1 2">
    <name type="scientific">Legionella impletisoli</name>
    <dbReference type="NCBI Taxonomy" id="343510"/>
    <lineage>
        <taxon>Bacteria</taxon>
        <taxon>Pseudomonadati</taxon>
        <taxon>Pseudomonadota</taxon>
        <taxon>Gammaproteobacteria</taxon>
        <taxon>Legionellales</taxon>
        <taxon>Legionellaceae</taxon>
        <taxon>Legionella</taxon>
    </lineage>
</organism>
<dbReference type="Proteomes" id="UP000630149">
    <property type="component" value="Unassembled WGS sequence"/>
</dbReference>
<keyword evidence="2" id="KW-1185">Reference proteome</keyword>
<comment type="caution">
    <text evidence="1">The sequence shown here is derived from an EMBL/GenBank/DDBJ whole genome shotgun (WGS) entry which is preliminary data.</text>
</comment>
<dbReference type="RefSeq" id="WP_131777077.1">
    <property type="nucleotide sequence ID" value="NZ_BMOB01000008.1"/>
</dbReference>
<dbReference type="NCBIfam" id="NF046101">
    <property type="entry name" value="PA3496_fam"/>
    <property type="match status" value="1"/>
</dbReference>
<dbReference type="AlphaFoldDB" id="A0A917JY29"/>
<reference evidence="1" key="1">
    <citation type="journal article" date="2014" name="Int. J. Syst. Evol. Microbiol.">
        <title>Complete genome sequence of Corynebacterium casei LMG S-19264T (=DSM 44701T), isolated from a smear-ripened cheese.</title>
        <authorList>
            <consortium name="US DOE Joint Genome Institute (JGI-PGF)"/>
            <person name="Walter F."/>
            <person name="Albersmeier A."/>
            <person name="Kalinowski J."/>
            <person name="Ruckert C."/>
        </authorList>
    </citation>
    <scope>NUCLEOTIDE SEQUENCE</scope>
    <source>
        <strain evidence="1">JCM 13919</strain>
    </source>
</reference>
<sequence>MSNLYDDEEEKELMTEDEFVDADEIILDSRLDSTSDARRRLENLLDEKRLREELDDFLDY</sequence>
<proteinExistence type="predicted"/>
<gene>
    <name evidence="1" type="ORF">GCM10007966_18420</name>
</gene>
<protein>
    <submittedName>
        <fullName evidence="1">Uncharacterized protein</fullName>
    </submittedName>
</protein>
<accession>A0A917JY29</accession>
<dbReference type="EMBL" id="BMOB01000008">
    <property type="protein sequence ID" value="GGI89974.1"/>
    <property type="molecule type" value="Genomic_DNA"/>
</dbReference>
<reference evidence="1" key="2">
    <citation type="submission" date="2020-09" db="EMBL/GenBank/DDBJ databases">
        <authorList>
            <person name="Sun Q."/>
            <person name="Ohkuma M."/>
        </authorList>
    </citation>
    <scope>NUCLEOTIDE SEQUENCE</scope>
    <source>
        <strain evidence="1">JCM 13919</strain>
    </source>
</reference>
<evidence type="ECO:0000313" key="1">
    <source>
        <dbReference type="EMBL" id="GGI89974.1"/>
    </source>
</evidence>
<dbReference type="InterPro" id="IPR058059">
    <property type="entry name" value="PA3496-like"/>
</dbReference>